<evidence type="ECO:0000313" key="2">
    <source>
        <dbReference type="Proteomes" id="UP001057402"/>
    </source>
</evidence>
<organism evidence="1 2">
    <name type="scientific">Melastoma candidum</name>
    <dbReference type="NCBI Taxonomy" id="119954"/>
    <lineage>
        <taxon>Eukaryota</taxon>
        <taxon>Viridiplantae</taxon>
        <taxon>Streptophyta</taxon>
        <taxon>Embryophyta</taxon>
        <taxon>Tracheophyta</taxon>
        <taxon>Spermatophyta</taxon>
        <taxon>Magnoliopsida</taxon>
        <taxon>eudicotyledons</taxon>
        <taxon>Gunneridae</taxon>
        <taxon>Pentapetalae</taxon>
        <taxon>rosids</taxon>
        <taxon>malvids</taxon>
        <taxon>Myrtales</taxon>
        <taxon>Melastomataceae</taxon>
        <taxon>Melastomatoideae</taxon>
        <taxon>Melastomateae</taxon>
        <taxon>Melastoma</taxon>
    </lineage>
</organism>
<sequence>MKLKNKISSISPCNQRFISSLLALISFTCLLYSFRFILNSPCVLINNSHNHNGNDPGRHVPVIEIRDVARPNMTLDNRTTLDHIVFGIAASSKFWPGRKEYVKTWWRPGRMRGVVWLDGPVKNTTAENTLLPPMRFSGNTSSFEYRNRKGHRSAIRISRIISETFRSTNATDGVRWFVMGDDDTVFVPDNLLRVLRRYNHEGFWYIGSNSESHVQNMEFSYNMAYGGGGFAVSYGLAKAVERMQDACIRRYPGLYGSDDRIQACMAELGVPLTRDLGFHQFDIYGNAFGLLAAHPVTPLVSLHHLDLIEPIFPNMTRVPALRQLWVPQGYDSAALMQQSICYDPSRSWTVSVSWGYAVQLFRGIHPPREMELPGRTFLDWYKKSDNKGFSFNTRHVTRHACYKPYVYFLSDVQRKSGNDTTVSQYVRHWEPDQPCKWKMADPSRVERVVVHKKPDPNMWDKAPRRNCCRVVRTNAKNTLEVNVGECGEDEIIAARVTVSLTETGT</sequence>
<dbReference type="EMBL" id="CM042884">
    <property type="protein sequence ID" value="KAI4369871.1"/>
    <property type="molecule type" value="Genomic_DNA"/>
</dbReference>
<proteinExistence type="predicted"/>
<name>A0ACB9QSF3_9MYRT</name>
<gene>
    <name evidence="1" type="ORF">MLD38_018269</name>
</gene>
<evidence type="ECO:0000313" key="1">
    <source>
        <dbReference type="EMBL" id="KAI4369871.1"/>
    </source>
</evidence>
<accession>A0ACB9QSF3</accession>
<comment type="caution">
    <text evidence="1">The sequence shown here is derived from an EMBL/GenBank/DDBJ whole genome shotgun (WGS) entry which is preliminary data.</text>
</comment>
<keyword evidence="2" id="KW-1185">Reference proteome</keyword>
<protein>
    <submittedName>
        <fullName evidence="1">Uncharacterized protein</fullName>
    </submittedName>
</protein>
<reference evidence="2" key="1">
    <citation type="journal article" date="2023" name="Front. Plant Sci.">
        <title>Chromosomal-level genome assembly of Melastoma candidum provides insights into trichome evolution.</title>
        <authorList>
            <person name="Zhong Y."/>
            <person name="Wu W."/>
            <person name="Sun C."/>
            <person name="Zou P."/>
            <person name="Liu Y."/>
            <person name="Dai S."/>
            <person name="Zhou R."/>
        </authorList>
    </citation>
    <scope>NUCLEOTIDE SEQUENCE [LARGE SCALE GENOMIC DNA]</scope>
</reference>
<dbReference type="Proteomes" id="UP001057402">
    <property type="component" value="Chromosome 5"/>
</dbReference>